<dbReference type="EnsemblMetazoa" id="AFAF005056-RA">
    <property type="protein sequence ID" value="AFAF005056-PA"/>
    <property type="gene ID" value="AFAF005056"/>
</dbReference>
<dbReference type="Proteomes" id="UP000075886">
    <property type="component" value="Unassembled WGS sequence"/>
</dbReference>
<dbReference type="AlphaFoldDB" id="A0A182Q8B7"/>
<keyword evidence="2" id="KW-1185">Reference proteome</keyword>
<dbReference type="EMBL" id="AXCN02000727">
    <property type="status" value="NOT_ANNOTATED_CDS"/>
    <property type="molecule type" value="Genomic_DNA"/>
</dbReference>
<accession>A0A182Q8B7</accession>
<proteinExistence type="predicted"/>
<reference evidence="2" key="1">
    <citation type="submission" date="2014-01" db="EMBL/GenBank/DDBJ databases">
        <title>The Genome Sequence of Anopheles farauti FAR1 (V2).</title>
        <authorList>
            <consortium name="The Broad Institute Genomics Platform"/>
            <person name="Neafsey D.E."/>
            <person name="Besansky N."/>
            <person name="Howell P."/>
            <person name="Walton C."/>
            <person name="Young S.K."/>
            <person name="Zeng Q."/>
            <person name="Gargeya S."/>
            <person name="Fitzgerald M."/>
            <person name="Haas B."/>
            <person name="Abouelleil A."/>
            <person name="Allen A.W."/>
            <person name="Alvarado L."/>
            <person name="Arachchi H.M."/>
            <person name="Berlin A.M."/>
            <person name="Chapman S.B."/>
            <person name="Gainer-Dewar J."/>
            <person name="Goldberg J."/>
            <person name="Griggs A."/>
            <person name="Gujja S."/>
            <person name="Hansen M."/>
            <person name="Howarth C."/>
            <person name="Imamovic A."/>
            <person name="Ireland A."/>
            <person name="Larimer J."/>
            <person name="McCowan C."/>
            <person name="Murphy C."/>
            <person name="Pearson M."/>
            <person name="Poon T.W."/>
            <person name="Priest M."/>
            <person name="Roberts A."/>
            <person name="Saif S."/>
            <person name="Shea T."/>
            <person name="Sisk P."/>
            <person name="Sykes S."/>
            <person name="Wortman J."/>
            <person name="Nusbaum C."/>
            <person name="Birren B."/>
        </authorList>
    </citation>
    <scope>NUCLEOTIDE SEQUENCE [LARGE SCALE GENOMIC DNA]</scope>
    <source>
        <strain evidence="2">FAR1</strain>
    </source>
</reference>
<evidence type="ECO:0000313" key="1">
    <source>
        <dbReference type="EnsemblMetazoa" id="AFAF005056-PA"/>
    </source>
</evidence>
<name>A0A182Q8B7_9DIPT</name>
<dbReference type="VEuPathDB" id="VectorBase:AFAF005056"/>
<organism evidence="1 2">
    <name type="scientific">Anopheles farauti</name>
    <dbReference type="NCBI Taxonomy" id="69004"/>
    <lineage>
        <taxon>Eukaryota</taxon>
        <taxon>Metazoa</taxon>
        <taxon>Ecdysozoa</taxon>
        <taxon>Arthropoda</taxon>
        <taxon>Hexapoda</taxon>
        <taxon>Insecta</taxon>
        <taxon>Pterygota</taxon>
        <taxon>Neoptera</taxon>
        <taxon>Endopterygota</taxon>
        <taxon>Diptera</taxon>
        <taxon>Nematocera</taxon>
        <taxon>Culicoidea</taxon>
        <taxon>Culicidae</taxon>
        <taxon>Anophelinae</taxon>
        <taxon>Anopheles</taxon>
    </lineage>
</organism>
<protein>
    <submittedName>
        <fullName evidence="1">Uncharacterized protein</fullName>
    </submittedName>
</protein>
<sequence length="221" mass="24745">MIDDADDKNSTLGTVRYGPEGRHRQTTLELKQHSYTITRFIRTTLAPLHPPGRLCALLVDPNGFMLLPVANFSMRLLLSNAAYIVFVCGSPALSPLFIRPICPILDYAWESGMGNGTVVGSIRTKLVLWPIKLPCRDCGPKTMFIIIYLVEPPFDRPEIPGQNRSRTIQADRFVLINDFLDSLDQTADNFPSDAATWQRIGNRIEVSRTTSLHAMRTSTDP</sequence>
<reference evidence="1" key="2">
    <citation type="submission" date="2020-05" db="UniProtKB">
        <authorList>
            <consortium name="EnsemblMetazoa"/>
        </authorList>
    </citation>
    <scope>IDENTIFICATION</scope>
    <source>
        <strain evidence="1">FAR1</strain>
    </source>
</reference>
<evidence type="ECO:0000313" key="2">
    <source>
        <dbReference type="Proteomes" id="UP000075886"/>
    </source>
</evidence>